<evidence type="ECO:0000256" key="5">
    <source>
        <dbReference type="PROSITE-ProRule" id="PRU00339"/>
    </source>
</evidence>
<sequence length="1026" mass="107842">MRIRLLGPVAVGTDAVQAALGGPKPKALLVALARQGGHVVGIDRLVDLLWGETPPASGTALVHTYVSQLRRALANVGLPDALRTSSPGYRFVTEPGDCDVDVFTAEHTAAREAERSGDHAAAHAAYGRALALWHGPALDGVDADFALAWAQELAEHRLAARDGLARTALALGRPLSAADELRGLVAEHPLREESRALLMRALAESGRQADALEVYRDGRRHLLDELGIEPGRGLRELHTAILDGSLTTPAAAVPRTAAPPAAPAAATATTAPARPLTRTLPPDINDFTGRADELAAILALGATGPDRPAAPVVVVSGAGGTGKSALAVHAAHLLAEHYPDGQLFTDLRGHGAPPSASTVLARFLGALGVPVEDLPPGLDDRIALYRRHLTGRRLVVVLDNARTEQQVRPLLPTEPGCLVLVTSRARLAGLGSAVDLEVFDAGSAVEMLGRIIGPDRVASAPDAARRIATLCAGVPLAIRAAGAKLLARPHWPLKSLATRLSDERRRLDELTVGDLAIRSCLGLNYAELDERGKHAFHLLCLLDLPDFGWWVAAPLLGVDTATAEDLVENLVDLRLLDVAGIDPIGRVRYRFHDLVQLFGAELAAQHEPPGAATDAVAACLAAWADLAETGVKGLPRVTLSPRLPAAPTGAPRTDPELVAEVEADPAGWLDAETAAAVRAVHRAHELRADAVTTLRVAVLLSSAFAARNEFEAWQRTLGVALALAEESGDPRAGAVVLAGLGQLHAELDEYDEALAHFERALERADAAGDDAVRAVCLAGIGTAHRERGNPELAATALTAAAELGAALADDAVVAAAEYGLGALRRDLGDLAGAADRFDRAVRRYAAAGDRRGEALALRGVALCHRARGEHRVSAELCERAAEALDEVGDALGAAYARQAWAKAALRLPGVPTADLVACLARCLEVCERGNDRFGVALVTRTTGELHLSRGDLAGARAHLTAALAGWTELGLDTWRARTLRDLAAADPEHQDEHWALARELLSGTGAREERELAETTPEGWRAAVVH</sequence>
<feature type="repeat" description="TPR" evidence="5">
    <location>
        <begin position="734"/>
        <end position="767"/>
    </location>
</feature>
<dbReference type="PRINTS" id="PR00364">
    <property type="entry name" value="DISEASERSIST"/>
</dbReference>
<feature type="region of interest" description="Disordered" evidence="8">
    <location>
        <begin position="259"/>
        <end position="279"/>
    </location>
</feature>
<dbReference type="RefSeq" id="WP_096496184.1">
    <property type="nucleotide sequence ID" value="NZ_CP023445.1"/>
</dbReference>
<feature type="coiled-coil region" evidence="7">
    <location>
        <begin position="740"/>
        <end position="767"/>
    </location>
</feature>
<dbReference type="InterPro" id="IPR016032">
    <property type="entry name" value="Sig_transdc_resp-reg_C-effctor"/>
</dbReference>
<organism evidence="10 11">
    <name type="scientific">Actinosynnema pretiosum</name>
    <dbReference type="NCBI Taxonomy" id="42197"/>
    <lineage>
        <taxon>Bacteria</taxon>
        <taxon>Bacillati</taxon>
        <taxon>Actinomycetota</taxon>
        <taxon>Actinomycetes</taxon>
        <taxon>Pseudonocardiales</taxon>
        <taxon>Pseudonocardiaceae</taxon>
        <taxon>Actinosynnema</taxon>
    </lineage>
</organism>
<dbReference type="PROSITE" id="PS51755">
    <property type="entry name" value="OMPR_PHOB"/>
    <property type="match status" value="1"/>
</dbReference>
<dbReference type="AlphaFoldDB" id="A0A290ZBL0"/>
<dbReference type="InterPro" id="IPR001867">
    <property type="entry name" value="OmpR/PhoB-type_DNA-bd"/>
</dbReference>
<dbReference type="Pfam" id="PF00486">
    <property type="entry name" value="Trans_reg_C"/>
    <property type="match status" value="1"/>
</dbReference>
<proteinExistence type="inferred from homology"/>
<dbReference type="Proteomes" id="UP000218505">
    <property type="component" value="Chromosome"/>
</dbReference>
<dbReference type="InterPro" id="IPR027417">
    <property type="entry name" value="P-loop_NTPase"/>
</dbReference>
<dbReference type="Gene3D" id="3.40.50.300">
    <property type="entry name" value="P-loop containing nucleotide triphosphate hydrolases"/>
    <property type="match status" value="1"/>
</dbReference>
<dbReference type="PROSITE" id="PS50005">
    <property type="entry name" value="TPR"/>
    <property type="match status" value="1"/>
</dbReference>
<dbReference type="PROSITE" id="PS50293">
    <property type="entry name" value="TPR_REGION"/>
    <property type="match status" value="1"/>
</dbReference>
<dbReference type="InterPro" id="IPR036388">
    <property type="entry name" value="WH-like_DNA-bd_sf"/>
</dbReference>
<dbReference type="SMART" id="SM01043">
    <property type="entry name" value="BTAD"/>
    <property type="match status" value="1"/>
</dbReference>
<dbReference type="InterPro" id="IPR005158">
    <property type="entry name" value="BTAD"/>
</dbReference>
<dbReference type="PANTHER" id="PTHR35807:SF1">
    <property type="entry name" value="TRANSCRIPTIONAL REGULATOR REDD"/>
    <property type="match status" value="1"/>
</dbReference>
<protein>
    <recommendedName>
        <fullName evidence="9">OmpR/PhoB-type domain-containing protein</fullName>
    </recommendedName>
</protein>
<keyword evidence="3 6" id="KW-0238">DNA-binding</keyword>
<dbReference type="InterPro" id="IPR011990">
    <property type="entry name" value="TPR-like_helical_dom_sf"/>
</dbReference>
<dbReference type="KEGG" id="apre:CNX65_26510"/>
<dbReference type="EMBL" id="CP023445">
    <property type="protein sequence ID" value="ATE56386.1"/>
    <property type="molecule type" value="Genomic_DNA"/>
</dbReference>
<keyword evidence="11" id="KW-1185">Reference proteome</keyword>
<reference evidence="10" key="1">
    <citation type="submission" date="2017-09" db="EMBL/GenBank/DDBJ databases">
        <title>Complete Genome Sequence of ansamitocin-producing Bacterium Actinosynnema pretiosum X47.</title>
        <authorList>
            <person name="Cao G."/>
            <person name="Zong G."/>
            <person name="Zhong C."/>
            <person name="Fu J."/>
        </authorList>
    </citation>
    <scope>NUCLEOTIDE SEQUENCE [LARGE SCALE GENOMIC DNA]</scope>
    <source>
        <strain evidence="10">X47</strain>
    </source>
</reference>
<evidence type="ECO:0000256" key="8">
    <source>
        <dbReference type="SAM" id="MobiDB-lite"/>
    </source>
</evidence>
<feature type="DNA-binding region" description="OmpR/PhoB-type" evidence="6">
    <location>
        <begin position="1"/>
        <end position="93"/>
    </location>
</feature>
<dbReference type="SMART" id="SM00862">
    <property type="entry name" value="Trans_reg_C"/>
    <property type="match status" value="1"/>
</dbReference>
<evidence type="ECO:0000256" key="4">
    <source>
        <dbReference type="ARBA" id="ARBA00023163"/>
    </source>
</evidence>
<evidence type="ECO:0000256" key="2">
    <source>
        <dbReference type="ARBA" id="ARBA00023015"/>
    </source>
</evidence>
<evidence type="ECO:0000256" key="7">
    <source>
        <dbReference type="SAM" id="Coils"/>
    </source>
</evidence>
<evidence type="ECO:0000256" key="6">
    <source>
        <dbReference type="PROSITE-ProRule" id="PRU01091"/>
    </source>
</evidence>
<dbReference type="SUPFAM" id="SSF52540">
    <property type="entry name" value="P-loop containing nucleoside triphosphate hydrolases"/>
    <property type="match status" value="1"/>
</dbReference>
<keyword evidence="4" id="KW-0804">Transcription</keyword>
<dbReference type="InterPro" id="IPR019734">
    <property type="entry name" value="TPR_rpt"/>
</dbReference>
<dbReference type="SMART" id="SM00028">
    <property type="entry name" value="TPR"/>
    <property type="match status" value="4"/>
</dbReference>
<keyword evidence="5" id="KW-0802">TPR repeat</keyword>
<feature type="region of interest" description="Disordered" evidence="8">
    <location>
        <begin position="1006"/>
        <end position="1026"/>
    </location>
</feature>
<feature type="domain" description="OmpR/PhoB-type" evidence="9">
    <location>
        <begin position="1"/>
        <end position="93"/>
    </location>
</feature>
<dbReference type="Pfam" id="PF13424">
    <property type="entry name" value="TPR_12"/>
    <property type="match status" value="1"/>
</dbReference>
<dbReference type="GO" id="GO:0006355">
    <property type="term" value="P:regulation of DNA-templated transcription"/>
    <property type="evidence" value="ECO:0007669"/>
    <property type="project" value="InterPro"/>
</dbReference>
<dbReference type="GO" id="GO:0003677">
    <property type="term" value="F:DNA binding"/>
    <property type="evidence" value="ECO:0007669"/>
    <property type="project" value="UniProtKB-UniRule"/>
</dbReference>
<dbReference type="SUPFAM" id="SSF46894">
    <property type="entry name" value="C-terminal effector domain of the bipartite response regulators"/>
    <property type="match status" value="1"/>
</dbReference>
<evidence type="ECO:0000259" key="9">
    <source>
        <dbReference type="PROSITE" id="PS51755"/>
    </source>
</evidence>
<evidence type="ECO:0000313" key="11">
    <source>
        <dbReference type="Proteomes" id="UP000218505"/>
    </source>
</evidence>
<evidence type="ECO:0000256" key="3">
    <source>
        <dbReference type="ARBA" id="ARBA00023125"/>
    </source>
</evidence>
<keyword evidence="7" id="KW-0175">Coiled coil</keyword>
<comment type="similarity">
    <text evidence="1">Belongs to the AfsR/DnrI/RedD regulatory family.</text>
</comment>
<dbReference type="Gene3D" id="1.10.10.10">
    <property type="entry name" value="Winged helix-like DNA-binding domain superfamily/Winged helix DNA-binding domain"/>
    <property type="match status" value="1"/>
</dbReference>
<evidence type="ECO:0000313" key="10">
    <source>
        <dbReference type="EMBL" id="ATE56386.1"/>
    </source>
</evidence>
<dbReference type="InterPro" id="IPR051677">
    <property type="entry name" value="AfsR-DnrI-RedD_regulator"/>
</dbReference>
<dbReference type="Gene3D" id="1.25.40.10">
    <property type="entry name" value="Tetratricopeptide repeat domain"/>
    <property type="match status" value="2"/>
</dbReference>
<dbReference type="GO" id="GO:0000160">
    <property type="term" value="P:phosphorelay signal transduction system"/>
    <property type="evidence" value="ECO:0007669"/>
    <property type="project" value="InterPro"/>
</dbReference>
<accession>A0A290ZBL0</accession>
<keyword evidence="2" id="KW-0805">Transcription regulation</keyword>
<evidence type="ECO:0000256" key="1">
    <source>
        <dbReference type="ARBA" id="ARBA00005820"/>
    </source>
</evidence>
<dbReference type="SUPFAM" id="SSF48452">
    <property type="entry name" value="TPR-like"/>
    <property type="match status" value="2"/>
</dbReference>
<dbReference type="Pfam" id="PF03704">
    <property type="entry name" value="BTAD"/>
    <property type="match status" value="1"/>
</dbReference>
<dbReference type="PANTHER" id="PTHR35807">
    <property type="entry name" value="TRANSCRIPTIONAL REGULATOR REDD-RELATED"/>
    <property type="match status" value="1"/>
</dbReference>
<dbReference type="CDD" id="cd15831">
    <property type="entry name" value="BTAD"/>
    <property type="match status" value="1"/>
</dbReference>
<name>A0A290ZBL0_9PSEU</name>
<gene>
    <name evidence="10" type="ORF">CNX65_26510</name>
</gene>